<organism evidence="4 5">
    <name type="scientific">Rhodocytophaga aerolata</name>
    <dbReference type="NCBI Taxonomy" id="455078"/>
    <lineage>
        <taxon>Bacteria</taxon>
        <taxon>Pseudomonadati</taxon>
        <taxon>Bacteroidota</taxon>
        <taxon>Cytophagia</taxon>
        <taxon>Cytophagales</taxon>
        <taxon>Rhodocytophagaceae</taxon>
        <taxon>Rhodocytophaga</taxon>
    </lineage>
</organism>
<dbReference type="RefSeq" id="WP_302036063.1">
    <property type="nucleotide sequence ID" value="NZ_JAUKPO010000001.1"/>
</dbReference>
<name>A0ABT8R200_9BACT</name>
<dbReference type="InterPro" id="IPR000825">
    <property type="entry name" value="SUF_FeS_clus_asmbl_SufBD_core"/>
</dbReference>
<feature type="domain" description="SUF system FeS cluster assembly SufBD core" evidence="2">
    <location>
        <begin position="191"/>
        <end position="417"/>
    </location>
</feature>
<dbReference type="InterPro" id="IPR055346">
    <property type="entry name" value="Fe-S_cluster_assembly_SufBD"/>
</dbReference>
<dbReference type="Proteomes" id="UP001168528">
    <property type="component" value="Unassembled WGS sequence"/>
</dbReference>
<gene>
    <name evidence="4" type="primary">sufD</name>
    <name evidence="4" type="ORF">Q0590_03375</name>
</gene>
<dbReference type="Pfam" id="PF19295">
    <property type="entry name" value="SufBD_N"/>
    <property type="match status" value="1"/>
</dbReference>
<accession>A0ABT8R200</accession>
<dbReference type="SUPFAM" id="SSF101960">
    <property type="entry name" value="Stabilizer of iron transporter SufD"/>
    <property type="match status" value="1"/>
</dbReference>
<sequence length="444" mass="49444">MNETTTYTTDLKSRLLSSFSQFEKELNGSISSPIHTLRKDALEQFDRLGFPTTKHEEWKYTDIKGLLKQDFDFAPTNNGVSTSVYDVQDLLIPDAEANILIFVNGIYQVGLSKIVSPSQDIIIKDFTEAYTTHASVIDSYFAKFAAYNTNAFVALNTAFAQKGSFIYVPNNKIVEKPVIIYHIADTSVGKPVSMPRNLLVTGKNSQASVVEVYLTKGEGTSFANTVTEIVIQENASLEHIKIQNEGSEAYNIGTTQVYQVRDSKFFSVTISLNGAIVRNDLNIVLDDQNCEANLYGLYMPTGKTHIDNHSLVDHAKPHSYSNELYKGILDGKSTGVFNGKIFVRQDAQKTNAFQSNRNILLSKEASMNTKPQLEIFADDVKCSHGATTGQLDNDMLFYLRSRGISLEKAKALLMHAFAADVVNQIKIEPVRHYIENAITSRLTE</sequence>
<protein>
    <submittedName>
        <fullName evidence="4">Fe-S cluster assembly protein SufD</fullName>
    </submittedName>
</protein>
<feature type="domain" description="SUF system FeS cluster assembly SufBD N-terminal" evidence="3">
    <location>
        <begin position="13"/>
        <end position="178"/>
    </location>
</feature>
<dbReference type="InterPro" id="IPR037284">
    <property type="entry name" value="SUF_FeS_clus_asmbl_SufBD_sf"/>
</dbReference>
<dbReference type="InterPro" id="IPR011542">
    <property type="entry name" value="SUF_FeS_clus_asmbl_SufD"/>
</dbReference>
<reference evidence="4" key="1">
    <citation type="submission" date="2023-07" db="EMBL/GenBank/DDBJ databases">
        <title>The genome sequence of Rhodocytophaga aerolata KACC 12507.</title>
        <authorList>
            <person name="Zhang X."/>
        </authorList>
    </citation>
    <scope>NUCLEOTIDE SEQUENCE</scope>
    <source>
        <strain evidence="4">KACC 12507</strain>
    </source>
</reference>
<dbReference type="Pfam" id="PF01458">
    <property type="entry name" value="SUFBD_core"/>
    <property type="match status" value="1"/>
</dbReference>
<dbReference type="EMBL" id="JAUKPO010000001">
    <property type="protein sequence ID" value="MDO1445273.1"/>
    <property type="molecule type" value="Genomic_DNA"/>
</dbReference>
<dbReference type="PANTHER" id="PTHR43575">
    <property type="entry name" value="PROTEIN ABCI7, CHLOROPLASTIC"/>
    <property type="match status" value="1"/>
</dbReference>
<comment type="similarity">
    <text evidence="1">Belongs to the iron-sulfur cluster assembly SufBD family.</text>
</comment>
<evidence type="ECO:0000313" key="5">
    <source>
        <dbReference type="Proteomes" id="UP001168528"/>
    </source>
</evidence>
<evidence type="ECO:0000259" key="3">
    <source>
        <dbReference type="Pfam" id="PF19295"/>
    </source>
</evidence>
<evidence type="ECO:0000313" key="4">
    <source>
        <dbReference type="EMBL" id="MDO1445273.1"/>
    </source>
</evidence>
<comment type="caution">
    <text evidence="4">The sequence shown here is derived from an EMBL/GenBank/DDBJ whole genome shotgun (WGS) entry which is preliminary data.</text>
</comment>
<proteinExistence type="inferred from homology"/>
<dbReference type="NCBIfam" id="TIGR01981">
    <property type="entry name" value="sufD"/>
    <property type="match status" value="1"/>
</dbReference>
<keyword evidence="5" id="KW-1185">Reference proteome</keyword>
<dbReference type="InterPro" id="IPR045595">
    <property type="entry name" value="SufBD_N"/>
</dbReference>
<dbReference type="PANTHER" id="PTHR43575:SF1">
    <property type="entry name" value="PROTEIN ABCI7, CHLOROPLASTIC"/>
    <property type="match status" value="1"/>
</dbReference>
<evidence type="ECO:0000259" key="2">
    <source>
        <dbReference type="Pfam" id="PF01458"/>
    </source>
</evidence>
<evidence type="ECO:0000256" key="1">
    <source>
        <dbReference type="ARBA" id="ARBA00043967"/>
    </source>
</evidence>